<organism evidence="2">
    <name type="scientific">Dechloromonas aromatica (strain RCB)</name>
    <dbReference type="NCBI Taxonomy" id="159087"/>
    <lineage>
        <taxon>Bacteria</taxon>
        <taxon>Pseudomonadati</taxon>
        <taxon>Pseudomonadota</taxon>
        <taxon>Betaproteobacteria</taxon>
        <taxon>Rhodocyclales</taxon>
        <taxon>Azonexaceae</taxon>
        <taxon>Dechloromonas</taxon>
    </lineage>
</organism>
<name>Q478X3_DECAR</name>
<dbReference type="KEGG" id="dar:Daro_3880"/>
<dbReference type="EMBL" id="CP000089">
    <property type="protein sequence ID" value="AAZ48608.1"/>
    <property type="molecule type" value="Genomic_DNA"/>
</dbReference>
<gene>
    <name evidence="2" type="ordered locus">Daro_3880</name>
</gene>
<protein>
    <submittedName>
        <fullName evidence="2">Uncharacterized protein</fullName>
    </submittedName>
</protein>
<dbReference type="HOGENOM" id="CLU_2232149_0_0_4"/>
<dbReference type="STRING" id="159087.Daro_3880"/>
<dbReference type="AlphaFoldDB" id="Q478X3"/>
<feature type="compositionally biased region" description="Polar residues" evidence="1">
    <location>
        <begin position="1"/>
        <end position="14"/>
    </location>
</feature>
<proteinExistence type="predicted"/>
<dbReference type="OrthoDB" id="9182150at2"/>
<evidence type="ECO:0000313" key="2">
    <source>
        <dbReference type="EMBL" id="AAZ48608.1"/>
    </source>
</evidence>
<reference evidence="2" key="1">
    <citation type="submission" date="2005-08" db="EMBL/GenBank/DDBJ databases">
        <title>Complete sequence of Dechloromonas aromatica RCB.</title>
        <authorList>
            <person name="Salinero K.K."/>
            <person name="Copeland A."/>
            <person name="Lucas S."/>
            <person name="Lapidus A."/>
            <person name="Barry K."/>
            <person name="Detter J.C."/>
            <person name="Glavina T."/>
            <person name="Hammon N."/>
            <person name="Israni S."/>
            <person name="Pitluck S."/>
            <person name="Di Bartolo G."/>
            <person name="Trong S."/>
            <person name="Schmutz J."/>
            <person name="Larimer F."/>
            <person name="Land M."/>
            <person name="Ivanova N."/>
            <person name="Richardson P."/>
        </authorList>
    </citation>
    <scope>NUCLEOTIDE SEQUENCE</scope>
    <source>
        <strain evidence="2">RCB</strain>
    </source>
</reference>
<feature type="region of interest" description="Disordered" evidence="1">
    <location>
        <begin position="1"/>
        <end position="28"/>
    </location>
</feature>
<feature type="compositionally biased region" description="Basic and acidic residues" evidence="1">
    <location>
        <begin position="17"/>
        <end position="28"/>
    </location>
</feature>
<accession>Q478X3</accession>
<sequence>MKLNRLASTTQRPTQDAIERARHRPDEQVRRVEALEGVEGDRRRSLQQEIAEIDPGAIGPFNGGEQVLQGARDVAAQLAVLGSAVDALIKPVPVATAIHIVDDKV</sequence>
<evidence type="ECO:0000256" key="1">
    <source>
        <dbReference type="SAM" id="MobiDB-lite"/>
    </source>
</evidence>